<reference evidence="6 7" key="1">
    <citation type="submission" date="2017-09" db="EMBL/GenBank/DDBJ databases">
        <title>Complete genome sequence of Oxytococcus suis strain ZY16052.</title>
        <authorList>
            <person name="Li F."/>
        </authorList>
    </citation>
    <scope>NUCLEOTIDE SEQUENCE [LARGE SCALE GENOMIC DNA]</scope>
    <source>
        <strain evidence="6 7">ZY16052</strain>
    </source>
</reference>
<dbReference type="AlphaFoldDB" id="A0A347WNH5"/>
<protein>
    <recommendedName>
        <fullName evidence="5">Aminotransferase class I/classII large domain-containing protein</fullName>
    </recommendedName>
</protein>
<dbReference type="SUPFAM" id="SSF53383">
    <property type="entry name" value="PLP-dependent transferases"/>
    <property type="match status" value="1"/>
</dbReference>
<dbReference type="OrthoDB" id="9813612at2"/>
<dbReference type="Proteomes" id="UP000263232">
    <property type="component" value="Chromosome"/>
</dbReference>
<proteinExistence type="predicted"/>
<dbReference type="CDD" id="cd00609">
    <property type="entry name" value="AAT_like"/>
    <property type="match status" value="1"/>
</dbReference>
<dbReference type="PANTHER" id="PTHR42885:SF2">
    <property type="entry name" value="HISTIDINOL-PHOSPHATE AMINOTRANSFERASE"/>
    <property type="match status" value="1"/>
</dbReference>
<comment type="cofactor">
    <cofactor evidence="1">
        <name>pyridoxal 5'-phosphate</name>
        <dbReference type="ChEBI" id="CHEBI:597326"/>
    </cofactor>
</comment>
<dbReference type="KEGG" id="abae:CL176_11815"/>
<accession>A0A347WNH5</accession>
<evidence type="ECO:0000256" key="2">
    <source>
        <dbReference type="ARBA" id="ARBA00022576"/>
    </source>
</evidence>
<evidence type="ECO:0000256" key="3">
    <source>
        <dbReference type="ARBA" id="ARBA00022679"/>
    </source>
</evidence>
<evidence type="ECO:0000313" key="6">
    <source>
        <dbReference type="EMBL" id="AXY26632.1"/>
    </source>
</evidence>
<evidence type="ECO:0000256" key="4">
    <source>
        <dbReference type="ARBA" id="ARBA00022898"/>
    </source>
</evidence>
<dbReference type="Pfam" id="PF00155">
    <property type="entry name" value="Aminotran_1_2"/>
    <property type="match status" value="1"/>
</dbReference>
<evidence type="ECO:0000256" key="1">
    <source>
        <dbReference type="ARBA" id="ARBA00001933"/>
    </source>
</evidence>
<dbReference type="EMBL" id="CP023434">
    <property type="protein sequence ID" value="AXY26632.1"/>
    <property type="molecule type" value="Genomic_DNA"/>
</dbReference>
<dbReference type="Gene3D" id="3.40.640.10">
    <property type="entry name" value="Type I PLP-dependent aspartate aminotransferase-like (Major domain)"/>
    <property type="match status" value="1"/>
</dbReference>
<dbReference type="InterPro" id="IPR015422">
    <property type="entry name" value="PyrdxlP-dep_Trfase_small"/>
</dbReference>
<gene>
    <name evidence="6" type="ORF">CL176_11815</name>
</gene>
<dbReference type="InterPro" id="IPR004839">
    <property type="entry name" value="Aminotransferase_I/II_large"/>
</dbReference>
<keyword evidence="4" id="KW-0663">Pyridoxal phosphate</keyword>
<dbReference type="PANTHER" id="PTHR42885">
    <property type="entry name" value="HISTIDINOL-PHOSPHATE AMINOTRANSFERASE-RELATED"/>
    <property type="match status" value="1"/>
</dbReference>
<organism evidence="6 7">
    <name type="scientific">Suicoccus acidiformans</name>
    <dbReference type="NCBI Taxonomy" id="2036206"/>
    <lineage>
        <taxon>Bacteria</taxon>
        <taxon>Bacillati</taxon>
        <taxon>Bacillota</taxon>
        <taxon>Bacilli</taxon>
        <taxon>Lactobacillales</taxon>
        <taxon>Aerococcaceae</taxon>
        <taxon>Suicoccus</taxon>
    </lineage>
</organism>
<keyword evidence="7" id="KW-1185">Reference proteome</keyword>
<dbReference type="InterPro" id="IPR015424">
    <property type="entry name" value="PyrdxlP-dep_Trfase"/>
</dbReference>
<dbReference type="RefSeq" id="WP_118991487.1">
    <property type="nucleotide sequence ID" value="NZ_CP023434.1"/>
</dbReference>
<feature type="domain" description="Aminotransferase class I/classII large" evidence="5">
    <location>
        <begin position="24"/>
        <end position="275"/>
    </location>
</feature>
<sequence>MLYDISRNTSTRSPIKASYMEELYQRTHSHLYPDTEINTLKALYAKRNQLPIEEIEFACGADEWIQKVFIVFGQDGIMSLSPEFFMFHDYAAQLELPFFEIPANEQFQFDFQAIRGEILARKPSLFILSNPHNPTGQMFAEADLQLIADTMEEIGGYFVIDEVYSEFAETYNRPEGDHILIIRSLSKIYGLAGVRIGVIIAQGETYKQITRINHPYPLDIYAINIACILLEDEEWLNEFMDSEFEASKQLNKSFEAVDDLIQVIPSHTNFVFTYGEHAVNLGEHLLKAGFKARFYEEDNLKACVRYSIMPLEAYPAFNQAIAEWRKQF</sequence>
<dbReference type="Gene3D" id="3.90.1150.10">
    <property type="entry name" value="Aspartate Aminotransferase, domain 1"/>
    <property type="match status" value="1"/>
</dbReference>
<dbReference type="InterPro" id="IPR015421">
    <property type="entry name" value="PyrdxlP-dep_Trfase_major"/>
</dbReference>
<evidence type="ECO:0000259" key="5">
    <source>
        <dbReference type="Pfam" id="PF00155"/>
    </source>
</evidence>
<dbReference type="GO" id="GO:0008483">
    <property type="term" value="F:transaminase activity"/>
    <property type="evidence" value="ECO:0007669"/>
    <property type="project" value="UniProtKB-KW"/>
</dbReference>
<dbReference type="GO" id="GO:0030170">
    <property type="term" value="F:pyridoxal phosphate binding"/>
    <property type="evidence" value="ECO:0007669"/>
    <property type="project" value="InterPro"/>
</dbReference>
<keyword evidence="2" id="KW-0032">Aminotransferase</keyword>
<name>A0A347WNH5_9LACT</name>
<evidence type="ECO:0000313" key="7">
    <source>
        <dbReference type="Proteomes" id="UP000263232"/>
    </source>
</evidence>
<keyword evidence="3" id="KW-0808">Transferase</keyword>